<organism evidence="1 2">
    <name type="scientific">Marasmiellus scandens</name>
    <dbReference type="NCBI Taxonomy" id="2682957"/>
    <lineage>
        <taxon>Eukaryota</taxon>
        <taxon>Fungi</taxon>
        <taxon>Dikarya</taxon>
        <taxon>Basidiomycota</taxon>
        <taxon>Agaricomycotina</taxon>
        <taxon>Agaricomycetes</taxon>
        <taxon>Agaricomycetidae</taxon>
        <taxon>Agaricales</taxon>
        <taxon>Marasmiineae</taxon>
        <taxon>Omphalotaceae</taxon>
        <taxon>Marasmiellus</taxon>
    </lineage>
</organism>
<comment type="caution">
    <text evidence="1">The sequence shown here is derived from an EMBL/GenBank/DDBJ whole genome shotgun (WGS) entry which is preliminary data.</text>
</comment>
<dbReference type="EMBL" id="JBANRG010000006">
    <property type="protein sequence ID" value="KAK7465297.1"/>
    <property type="molecule type" value="Genomic_DNA"/>
</dbReference>
<name>A0ABR1JPT6_9AGAR</name>
<keyword evidence="2" id="KW-1185">Reference proteome</keyword>
<dbReference type="Proteomes" id="UP001498398">
    <property type="component" value="Unassembled WGS sequence"/>
</dbReference>
<gene>
    <name evidence="1" type="ORF">VKT23_005276</name>
</gene>
<accession>A0ABR1JPT6</accession>
<evidence type="ECO:0000313" key="1">
    <source>
        <dbReference type="EMBL" id="KAK7465297.1"/>
    </source>
</evidence>
<dbReference type="SUPFAM" id="SSF56112">
    <property type="entry name" value="Protein kinase-like (PK-like)"/>
    <property type="match status" value="1"/>
</dbReference>
<proteinExistence type="predicted"/>
<reference evidence="1 2" key="1">
    <citation type="submission" date="2024-01" db="EMBL/GenBank/DDBJ databases">
        <title>A draft genome for the cacao thread blight pathogen Marasmiellus scandens.</title>
        <authorList>
            <person name="Baruah I.K."/>
            <person name="Leung J."/>
            <person name="Bukari Y."/>
            <person name="Amoako-Attah I."/>
            <person name="Meinhardt L.W."/>
            <person name="Bailey B.A."/>
            <person name="Cohen S.P."/>
        </authorList>
    </citation>
    <scope>NUCLEOTIDE SEQUENCE [LARGE SCALE GENOMIC DNA]</scope>
    <source>
        <strain evidence="1 2">GH-19</strain>
    </source>
</reference>
<protein>
    <recommendedName>
        <fullName evidence="3">Protein kinase domain-containing protein</fullName>
    </recommendedName>
</protein>
<sequence length="308" mass="35093">MSGSGVVPSFMSTYYTGASLHLHLHEPPEPPKNPRCTLEDRGKALRDIQDRYKTSVGRRVPLSAAPEAYITLDQSLQINHHRFAHVWSARIHSASGASSFPEIVVAKIFDPVYYDDDDLVWLDPFSRSDLSIWNEVNSYRRLASLQGKNVPRFYGHFVASLGEMHESRTVSVLVMEHIDGKDVAKIVPQGNEDTVCTEHLDALYTEVLRVHFTIWKLGVQNYDMVPRNVILRVSDSRFRCTCRSHDPFCSQAECPFRSEICCSPEHISVVIVDFEKVELKESALSVSPTRMKEIVQERKDFWLHGFTA</sequence>
<evidence type="ECO:0000313" key="2">
    <source>
        <dbReference type="Proteomes" id="UP001498398"/>
    </source>
</evidence>
<evidence type="ECO:0008006" key="3">
    <source>
        <dbReference type="Google" id="ProtNLM"/>
    </source>
</evidence>
<dbReference type="InterPro" id="IPR011009">
    <property type="entry name" value="Kinase-like_dom_sf"/>
</dbReference>